<dbReference type="GO" id="GO:0008270">
    <property type="term" value="F:zinc ion binding"/>
    <property type="evidence" value="ECO:0007669"/>
    <property type="project" value="UniProtKB-KW"/>
</dbReference>
<reference evidence="3 4" key="1">
    <citation type="submission" date="2020-06" db="EMBL/GenBank/DDBJ databases">
        <title>Transcriptomic and genomic resources for Thalictrum thalictroides and T. hernandezii: Facilitating candidate gene discovery in an emerging model plant lineage.</title>
        <authorList>
            <person name="Arias T."/>
            <person name="Riano-Pachon D.M."/>
            <person name="Di Stilio V.S."/>
        </authorList>
    </citation>
    <scope>NUCLEOTIDE SEQUENCE [LARGE SCALE GENOMIC DNA]</scope>
    <source>
        <strain evidence="4">cv. WT478/WT964</strain>
        <tissue evidence="3">Leaves</tissue>
    </source>
</reference>
<dbReference type="InterPro" id="IPR001878">
    <property type="entry name" value="Znf_CCHC"/>
</dbReference>
<evidence type="ECO:0000256" key="1">
    <source>
        <dbReference type="PROSITE-ProRule" id="PRU00047"/>
    </source>
</evidence>
<protein>
    <recommendedName>
        <fullName evidence="2">CCHC-type domain-containing protein</fullName>
    </recommendedName>
</protein>
<dbReference type="AlphaFoldDB" id="A0A7J6WWV8"/>
<keyword evidence="1" id="KW-0862">Zinc</keyword>
<dbReference type="InterPro" id="IPR036875">
    <property type="entry name" value="Znf_CCHC_sf"/>
</dbReference>
<dbReference type="SUPFAM" id="SSF57756">
    <property type="entry name" value="Retrovirus zinc finger-like domains"/>
    <property type="match status" value="1"/>
</dbReference>
<dbReference type="OrthoDB" id="940393at2759"/>
<dbReference type="GO" id="GO:0003676">
    <property type="term" value="F:nucleic acid binding"/>
    <property type="evidence" value="ECO:0007669"/>
    <property type="project" value="InterPro"/>
</dbReference>
<name>A0A7J6WWV8_THATH</name>
<proteinExistence type="predicted"/>
<dbReference type="PROSITE" id="PS50158">
    <property type="entry name" value="ZF_CCHC"/>
    <property type="match status" value="1"/>
</dbReference>
<accession>A0A7J6WWV8</accession>
<evidence type="ECO:0000313" key="4">
    <source>
        <dbReference type="Proteomes" id="UP000554482"/>
    </source>
</evidence>
<dbReference type="Gene3D" id="4.10.60.10">
    <property type="entry name" value="Zinc finger, CCHC-type"/>
    <property type="match status" value="1"/>
</dbReference>
<dbReference type="SMART" id="SM00343">
    <property type="entry name" value="ZnF_C2HC"/>
    <property type="match status" value="2"/>
</dbReference>
<keyword evidence="1" id="KW-0479">Metal-binding</keyword>
<comment type="caution">
    <text evidence="3">The sequence shown here is derived from an EMBL/GenBank/DDBJ whole genome shotgun (WGS) entry which is preliminary data.</text>
</comment>
<dbReference type="Pfam" id="PF00098">
    <property type="entry name" value="zf-CCHC"/>
    <property type="match status" value="1"/>
</dbReference>
<feature type="domain" description="CCHC-type" evidence="2">
    <location>
        <begin position="32"/>
        <end position="45"/>
    </location>
</feature>
<organism evidence="3 4">
    <name type="scientific">Thalictrum thalictroides</name>
    <name type="common">Rue-anemone</name>
    <name type="synonym">Anemone thalictroides</name>
    <dbReference type="NCBI Taxonomy" id="46969"/>
    <lineage>
        <taxon>Eukaryota</taxon>
        <taxon>Viridiplantae</taxon>
        <taxon>Streptophyta</taxon>
        <taxon>Embryophyta</taxon>
        <taxon>Tracheophyta</taxon>
        <taxon>Spermatophyta</taxon>
        <taxon>Magnoliopsida</taxon>
        <taxon>Ranunculales</taxon>
        <taxon>Ranunculaceae</taxon>
        <taxon>Thalictroideae</taxon>
        <taxon>Thalictrum</taxon>
    </lineage>
</organism>
<dbReference type="EMBL" id="JABWDY010008780">
    <property type="protein sequence ID" value="KAF5201926.1"/>
    <property type="molecule type" value="Genomic_DNA"/>
</dbReference>
<evidence type="ECO:0000259" key="2">
    <source>
        <dbReference type="PROSITE" id="PS50158"/>
    </source>
</evidence>
<gene>
    <name evidence="3" type="ORF">FRX31_008487</name>
</gene>
<keyword evidence="1" id="KW-0863">Zinc-finger</keyword>
<evidence type="ECO:0000313" key="3">
    <source>
        <dbReference type="EMBL" id="KAF5201926.1"/>
    </source>
</evidence>
<keyword evidence="4" id="KW-1185">Reference proteome</keyword>
<dbReference type="Proteomes" id="UP000554482">
    <property type="component" value="Unassembled WGS sequence"/>
</dbReference>
<sequence>MFFILEIRERIGLPPSSLDRSEEEMRDTPRTCYRCGKEGHFKRDCHVQVTCSRCDKSNHIKKFCRVKLHDDEANTAHEVEKFDEPKWEQCFSIEVIDQPEDMASAM</sequence>